<evidence type="ECO:0000256" key="8">
    <source>
        <dbReference type="ARBA" id="ARBA00023209"/>
    </source>
</evidence>
<keyword evidence="9" id="KW-1208">Phospholipid metabolism</keyword>
<dbReference type="InterPro" id="IPR050324">
    <property type="entry name" value="CDP-alcohol_PTase-I"/>
</dbReference>
<evidence type="ECO:0000256" key="7">
    <source>
        <dbReference type="ARBA" id="ARBA00023136"/>
    </source>
</evidence>
<keyword evidence="6" id="KW-0443">Lipid metabolism</keyword>
<evidence type="ECO:0000256" key="11">
    <source>
        <dbReference type="SAM" id="Phobius"/>
    </source>
</evidence>
<evidence type="ECO:0000256" key="9">
    <source>
        <dbReference type="ARBA" id="ARBA00023264"/>
    </source>
</evidence>
<dbReference type="GO" id="GO:0046474">
    <property type="term" value="P:glycerophospholipid biosynthetic process"/>
    <property type="evidence" value="ECO:0007669"/>
    <property type="project" value="TreeGrafter"/>
</dbReference>
<dbReference type="Pfam" id="PF01066">
    <property type="entry name" value="CDP-OH_P_transf"/>
    <property type="match status" value="1"/>
</dbReference>
<feature type="transmembrane region" description="Helical" evidence="11">
    <location>
        <begin position="92"/>
        <end position="114"/>
    </location>
</feature>
<proteinExistence type="inferred from homology"/>
<dbReference type="Gene3D" id="1.20.120.1760">
    <property type="match status" value="1"/>
</dbReference>
<dbReference type="PANTHER" id="PTHR14269:SF62">
    <property type="entry name" value="CDP-DIACYLGLYCEROL--GLYCEROL-3-PHOSPHATE 3-PHOSPHATIDYLTRANSFERASE 1, CHLOROPLASTIC"/>
    <property type="match status" value="1"/>
</dbReference>
<dbReference type="InterPro" id="IPR000462">
    <property type="entry name" value="CDP-OH_P_trans"/>
</dbReference>
<sequence length="202" mass="21689">MIRRSPALTLIIPNLLTFARFGLAAAFPAVEPGWRTAVLVLAAVSDGFDGAFSRLFHATSTFGQVLDPIADKVFIGAVLVTLVVEDLLPLPVLPLIAARDLAVAIGVLVAVARLGWPAIRRMPPRLLGKATTAMQFALLTWVVYDRSVPIPLLWLTGAISVAAGLDYLRHPHWTRPESAAPGAANRIDATPDLQHPQGDRRA</sequence>
<feature type="region of interest" description="Disordered" evidence="10">
    <location>
        <begin position="179"/>
        <end position="202"/>
    </location>
</feature>
<evidence type="ECO:0000256" key="5">
    <source>
        <dbReference type="ARBA" id="ARBA00022989"/>
    </source>
</evidence>
<reference evidence="13 14" key="1">
    <citation type="submission" date="2018-12" db="EMBL/GenBank/DDBJ databases">
        <authorList>
            <person name="Toschakov S.V."/>
        </authorList>
    </citation>
    <scope>NUCLEOTIDE SEQUENCE [LARGE SCALE GENOMIC DNA]</scope>
    <source>
        <strain evidence="13 14">GM2012</strain>
    </source>
</reference>
<dbReference type="AlphaFoldDB" id="A0A432MQ25"/>
<keyword evidence="7 11" id="KW-0472">Membrane</keyword>
<comment type="subcellular location">
    <subcellularLocation>
        <location evidence="1">Membrane</location>
        <topology evidence="1">Multi-pass membrane protein</topology>
    </subcellularLocation>
</comment>
<keyword evidence="5 11" id="KW-1133">Transmembrane helix</keyword>
<comment type="caution">
    <text evidence="13">The sequence shown here is derived from an EMBL/GenBank/DDBJ whole genome shotgun (WGS) entry which is preliminary data.</text>
</comment>
<dbReference type="EMBL" id="RYZH01000002">
    <property type="protein sequence ID" value="RUL89532.1"/>
    <property type="molecule type" value="Genomic_DNA"/>
</dbReference>
<evidence type="ECO:0000256" key="3">
    <source>
        <dbReference type="ARBA" id="ARBA00022516"/>
    </source>
</evidence>
<keyword evidence="12" id="KW-0732">Signal</keyword>
<dbReference type="Proteomes" id="UP000280296">
    <property type="component" value="Unassembled WGS sequence"/>
</dbReference>
<keyword evidence="13" id="KW-0808">Transferase</keyword>
<evidence type="ECO:0000313" key="13">
    <source>
        <dbReference type="EMBL" id="RUL89532.1"/>
    </source>
</evidence>
<dbReference type="InterPro" id="IPR043130">
    <property type="entry name" value="CDP-OH_PTrfase_TM_dom"/>
</dbReference>
<evidence type="ECO:0000256" key="2">
    <source>
        <dbReference type="ARBA" id="ARBA00010441"/>
    </source>
</evidence>
<dbReference type="GO" id="GO:0016020">
    <property type="term" value="C:membrane"/>
    <property type="evidence" value="ECO:0007669"/>
    <property type="project" value="UniProtKB-SubCell"/>
</dbReference>
<comment type="similarity">
    <text evidence="2">Belongs to the CDP-alcohol phosphatidyltransferase class-I family.</text>
</comment>
<gene>
    <name evidence="13" type="ORF">TsocGM_01815</name>
</gene>
<dbReference type="RefSeq" id="WP_126723608.1">
    <property type="nucleotide sequence ID" value="NZ_RYZH01000002.1"/>
</dbReference>
<dbReference type="GO" id="GO:0016780">
    <property type="term" value="F:phosphotransferase activity, for other substituted phosphate groups"/>
    <property type="evidence" value="ECO:0007669"/>
    <property type="project" value="InterPro"/>
</dbReference>
<feature type="chain" id="PRO_5019097869" evidence="12">
    <location>
        <begin position="25"/>
        <end position="202"/>
    </location>
</feature>
<organism evidence="13 14">
    <name type="scientific">Tautonia sociabilis</name>
    <dbReference type="NCBI Taxonomy" id="2080755"/>
    <lineage>
        <taxon>Bacteria</taxon>
        <taxon>Pseudomonadati</taxon>
        <taxon>Planctomycetota</taxon>
        <taxon>Planctomycetia</taxon>
        <taxon>Isosphaerales</taxon>
        <taxon>Isosphaeraceae</taxon>
        <taxon>Tautonia</taxon>
    </lineage>
</organism>
<keyword evidence="4 11" id="KW-0812">Transmembrane</keyword>
<evidence type="ECO:0000256" key="6">
    <source>
        <dbReference type="ARBA" id="ARBA00023098"/>
    </source>
</evidence>
<keyword evidence="14" id="KW-1185">Reference proteome</keyword>
<dbReference type="OrthoDB" id="9796672at2"/>
<evidence type="ECO:0000256" key="1">
    <source>
        <dbReference type="ARBA" id="ARBA00004141"/>
    </source>
</evidence>
<protein>
    <submittedName>
        <fullName evidence="13">CDP-alcohol phosphatidyltransferase family protein</fullName>
    </submittedName>
</protein>
<reference evidence="13 14" key="2">
    <citation type="submission" date="2019-01" db="EMBL/GenBank/DDBJ databases">
        <title>Tautonia sociabilis, a novel thermotolerant planctomycete of Isosphaeraceae family, isolated from a 4000 m deep subterranean habitat.</title>
        <authorList>
            <person name="Kovaleva O.L."/>
            <person name="Elcheninov A.G."/>
            <person name="Van Heerden E."/>
            <person name="Toshchakov S.V."/>
            <person name="Novikov A."/>
            <person name="Bonch-Osmolovskaya E.A."/>
            <person name="Kublanov I.V."/>
        </authorList>
    </citation>
    <scope>NUCLEOTIDE SEQUENCE [LARGE SCALE GENOMIC DNA]</scope>
    <source>
        <strain evidence="13 14">GM2012</strain>
    </source>
</reference>
<evidence type="ECO:0000313" key="14">
    <source>
        <dbReference type="Proteomes" id="UP000280296"/>
    </source>
</evidence>
<dbReference type="PANTHER" id="PTHR14269">
    <property type="entry name" value="CDP-DIACYLGLYCEROL--GLYCEROL-3-PHOSPHATE 3-PHOSPHATIDYLTRANSFERASE-RELATED"/>
    <property type="match status" value="1"/>
</dbReference>
<evidence type="ECO:0000256" key="4">
    <source>
        <dbReference type="ARBA" id="ARBA00022692"/>
    </source>
</evidence>
<evidence type="ECO:0000256" key="12">
    <source>
        <dbReference type="SAM" id="SignalP"/>
    </source>
</evidence>
<keyword evidence="3" id="KW-0444">Lipid biosynthesis</keyword>
<feature type="signal peptide" evidence="12">
    <location>
        <begin position="1"/>
        <end position="24"/>
    </location>
</feature>
<evidence type="ECO:0000256" key="10">
    <source>
        <dbReference type="SAM" id="MobiDB-lite"/>
    </source>
</evidence>
<name>A0A432MQ25_9BACT</name>
<keyword evidence="8" id="KW-0594">Phospholipid biosynthesis</keyword>
<accession>A0A432MQ25</accession>